<keyword evidence="3 6" id="KW-0812">Transmembrane</keyword>
<feature type="transmembrane region" description="Helical" evidence="6">
    <location>
        <begin position="484"/>
        <end position="501"/>
    </location>
</feature>
<name>A0A0R1KS94_9LACO</name>
<feature type="transmembrane region" description="Helical" evidence="6">
    <location>
        <begin position="390"/>
        <end position="407"/>
    </location>
</feature>
<comment type="subcellular location">
    <subcellularLocation>
        <location evidence="1">Cell membrane</location>
        <topology evidence="1">Multi-pass membrane protein</topology>
    </subcellularLocation>
</comment>
<evidence type="ECO:0000256" key="2">
    <source>
        <dbReference type="ARBA" id="ARBA00022475"/>
    </source>
</evidence>
<feature type="transmembrane region" description="Helical" evidence="6">
    <location>
        <begin position="201"/>
        <end position="220"/>
    </location>
</feature>
<evidence type="ECO:0000313" key="8">
    <source>
        <dbReference type="Proteomes" id="UP000051515"/>
    </source>
</evidence>
<dbReference type="Pfam" id="PF03606">
    <property type="entry name" value="DcuC"/>
    <property type="match status" value="1"/>
</dbReference>
<reference evidence="7 8" key="1">
    <citation type="journal article" date="2015" name="Genome Announc.">
        <title>Expanding the biotechnology potential of lactobacilli through comparative genomics of 213 strains and associated genera.</title>
        <authorList>
            <person name="Sun Z."/>
            <person name="Harris H.M."/>
            <person name="McCann A."/>
            <person name="Guo C."/>
            <person name="Argimon S."/>
            <person name="Zhang W."/>
            <person name="Yang X."/>
            <person name="Jeffery I.B."/>
            <person name="Cooney J.C."/>
            <person name="Kagawa T.F."/>
            <person name="Liu W."/>
            <person name="Song Y."/>
            <person name="Salvetti E."/>
            <person name="Wrobel A."/>
            <person name="Rasinkangas P."/>
            <person name="Parkhill J."/>
            <person name="Rea M.C."/>
            <person name="O'Sullivan O."/>
            <person name="Ritari J."/>
            <person name="Douillard F.P."/>
            <person name="Paul Ross R."/>
            <person name="Yang R."/>
            <person name="Briner A.E."/>
            <person name="Felis G.E."/>
            <person name="de Vos W.M."/>
            <person name="Barrangou R."/>
            <person name="Klaenhammer T.R."/>
            <person name="Caufield P.W."/>
            <person name="Cui Y."/>
            <person name="Zhang H."/>
            <person name="O'Toole P.W."/>
        </authorList>
    </citation>
    <scope>NUCLEOTIDE SEQUENCE [LARGE SCALE GENOMIC DNA]</scope>
    <source>
        <strain evidence="7 8">DSM 19674</strain>
    </source>
</reference>
<dbReference type="EMBL" id="AZDY01000037">
    <property type="protein sequence ID" value="KRK82954.1"/>
    <property type="molecule type" value="Genomic_DNA"/>
</dbReference>
<evidence type="ECO:0000313" key="7">
    <source>
        <dbReference type="EMBL" id="KRK82954.1"/>
    </source>
</evidence>
<dbReference type="GO" id="GO:0005886">
    <property type="term" value="C:plasma membrane"/>
    <property type="evidence" value="ECO:0007669"/>
    <property type="project" value="UniProtKB-SubCell"/>
</dbReference>
<dbReference type="PATRIC" id="fig|1423788.3.peg.1816"/>
<dbReference type="PANTHER" id="PTHR43652">
    <property type="entry name" value="BASIC AMINO ACID ANTIPORTER YFCC-RELATED"/>
    <property type="match status" value="1"/>
</dbReference>
<keyword evidence="4 6" id="KW-1133">Transmembrane helix</keyword>
<organism evidence="7 8">
    <name type="scientific">Companilactobacillus bobalius DSM 19674</name>
    <dbReference type="NCBI Taxonomy" id="1423788"/>
    <lineage>
        <taxon>Bacteria</taxon>
        <taxon>Bacillati</taxon>
        <taxon>Bacillota</taxon>
        <taxon>Bacilli</taxon>
        <taxon>Lactobacillales</taxon>
        <taxon>Lactobacillaceae</taxon>
        <taxon>Companilactobacillus</taxon>
        <taxon>Companilactobacillus bobalius</taxon>
    </lineage>
</organism>
<dbReference type="Proteomes" id="UP000051515">
    <property type="component" value="Unassembled WGS sequence"/>
</dbReference>
<feature type="transmembrane region" description="Helical" evidence="6">
    <location>
        <begin position="82"/>
        <end position="100"/>
    </location>
</feature>
<dbReference type="STRING" id="1423788.FC78_GL001760"/>
<dbReference type="AlphaFoldDB" id="A0A0R1KS94"/>
<feature type="transmembrane region" description="Helical" evidence="6">
    <location>
        <begin position="452"/>
        <end position="472"/>
    </location>
</feature>
<comment type="caution">
    <text evidence="7">The sequence shown here is derived from an EMBL/GenBank/DDBJ whole genome shotgun (WGS) entry which is preliminary data.</text>
</comment>
<feature type="transmembrane region" description="Helical" evidence="6">
    <location>
        <begin position="346"/>
        <end position="370"/>
    </location>
</feature>
<feature type="transmembrane region" description="Helical" evidence="6">
    <location>
        <begin position="176"/>
        <end position="195"/>
    </location>
</feature>
<keyword evidence="2" id="KW-1003">Cell membrane</keyword>
<dbReference type="InterPro" id="IPR018385">
    <property type="entry name" value="C4_dicarb_anaerob_car-like"/>
</dbReference>
<sequence>MFMGKKAKKWQMPSAYTILFFLIILVAILTWIIPAGEYATTKAGNIVAGTYKARASSPQGIWDVFLAPINGMVGTSETEGSISVSLFILVIGGFLGVVNKTRALDDGISATVKKYSGKEKALIPILMVLFAIGGSAYGMGEETIAFYPILIPVMIGVGYDSITAISIALIGTQVGCLASTVNPFATGVASQTLGISPGDGLIQRLILLVIVTVISIVYVMRYADKIKKDPSQSYVFDRRQKDLEEFSMPERSIDDKLSSRQKAVLWLFGLTFLIMIVSLIPWSSLNEHWTFFDSFTKWLTNIPFLGALIGKDLAPLGTWYFTEITTLFFMMSVVVMFVFRMKESEFIDAFLGGMNDFLSVAIIVAVARGIQVVMNNGYITATVLHAGETGLQSLSAGVFIVLTYIFYIPMSFLIPSTSGLAAATMGIMGPLGKFSGVDGSLVITAYQAASGWVNLITPTSGVVMGALAIGHVDIIKWFKYMWKLMAILFVVVAVFLVICAII</sequence>
<protein>
    <submittedName>
        <fullName evidence="7">C4-dicarboxylate anaerobic carrier-like protein</fullName>
    </submittedName>
</protein>
<proteinExistence type="predicted"/>
<keyword evidence="8" id="KW-1185">Reference proteome</keyword>
<accession>A0A0R1KS94</accession>
<feature type="transmembrane region" description="Helical" evidence="6">
    <location>
        <begin position="121"/>
        <end position="139"/>
    </location>
</feature>
<evidence type="ECO:0000256" key="4">
    <source>
        <dbReference type="ARBA" id="ARBA00022989"/>
    </source>
</evidence>
<evidence type="ECO:0000256" key="6">
    <source>
        <dbReference type="SAM" id="Phobius"/>
    </source>
</evidence>
<feature type="transmembrane region" description="Helical" evidence="6">
    <location>
        <begin position="145"/>
        <end position="169"/>
    </location>
</feature>
<dbReference type="PANTHER" id="PTHR43652:SF6">
    <property type="entry name" value="ARGININE REPRESSOR"/>
    <property type="match status" value="1"/>
</dbReference>
<keyword evidence="5 6" id="KW-0472">Membrane</keyword>
<feature type="transmembrane region" description="Helical" evidence="6">
    <location>
        <begin position="12"/>
        <end position="33"/>
    </location>
</feature>
<feature type="transmembrane region" description="Helical" evidence="6">
    <location>
        <begin position="263"/>
        <end position="282"/>
    </location>
</feature>
<gene>
    <name evidence="7" type="ORF">FC78_GL001760</name>
</gene>
<feature type="transmembrane region" description="Helical" evidence="6">
    <location>
        <begin position="319"/>
        <end position="339"/>
    </location>
</feature>
<dbReference type="InterPro" id="IPR051679">
    <property type="entry name" value="DASS-Related_Transporters"/>
</dbReference>
<evidence type="ECO:0000256" key="1">
    <source>
        <dbReference type="ARBA" id="ARBA00004651"/>
    </source>
</evidence>
<evidence type="ECO:0000256" key="5">
    <source>
        <dbReference type="ARBA" id="ARBA00023136"/>
    </source>
</evidence>
<evidence type="ECO:0000256" key="3">
    <source>
        <dbReference type="ARBA" id="ARBA00022692"/>
    </source>
</evidence>